<feature type="compositionally biased region" description="Acidic residues" evidence="7">
    <location>
        <begin position="233"/>
        <end position="245"/>
    </location>
</feature>
<dbReference type="Gene3D" id="3.30.1220.10">
    <property type="entry name" value="CobW-like, C-terminal domain"/>
    <property type="match status" value="1"/>
</dbReference>
<dbReference type="SMART" id="SM00833">
    <property type="entry name" value="CobW_C"/>
    <property type="match status" value="1"/>
</dbReference>
<proteinExistence type="inferred from homology"/>
<name>A0A1I3N524_9SPIR</name>
<keyword evidence="3" id="KW-0143">Chaperone</keyword>
<feature type="compositionally biased region" description="Acidic residues" evidence="7">
    <location>
        <begin position="268"/>
        <end position="277"/>
    </location>
</feature>
<dbReference type="EMBL" id="FORI01000012">
    <property type="protein sequence ID" value="SFJ04403.1"/>
    <property type="molecule type" value="Genomic_DNA"/>
</dbReference>
<evidence type="ECO:0000256" key="3">
    <source>
        <dbReference type="ARBA" id="ARBA00023186"/>
    </source>
</evidence>
<dbReference type="PANTHER" id="PTHR43603">
    <property type="entry name" value="COBW DOMAIN-CONTAINING PROTEIN DDB_G0274527"/>
    <property type="match status" value="1"/>
</dbReference>
<evidence type="ECO:0000259" key="8">
    <source>
        <dbReference type="SMART" id="SM00833"/>
    </source>
</evidence>
<evidence type="ECO:0000256" key="2">
    <source>
        <dbReference type="ARBA" id="ARBA00022801"/>
    </source>
</evidence>
<dbReference type="InterPro" id="IPR051927">
    <property type="entry name" value="Zn_Chap_cDPG_Synth"/>
</dbReference>
<feature type="compositionally biased region" description="Basic and acidic residues" evidence="7">
    <location>
        <begin position="246"/>
        <end position="267"/>
    </location>
</feature>
<protein>
    <submittedName>
        <fullName evidence="9">GTPase, G3E family</fullName>
    </submittedName>
</protein>
<dbReference type="Pfam" id="PF02492">
    <property type="entry name" value="cobW"/>
    <property type="match status" value="1"/>
</dbReference>
<organism evidence="9 10">
    <name type="scientific">Treponema bryantii</name>
    <dbReference type="NCBI Taxonomy" id="163"/>
    <lineage>
        <taxon>Bacteria</taxon>
        <taxon>Pseudomonadati</taxon>
        <taxon>Spirochaetota</taxon>
        <taxon>Spirochaetia</taxon>
        <taxon>Spirochaetales</taxon>
        <taxon>Treponemataceae</taxon>
        <taxon>Treponema</taxon>
    </lineage>
</organism>
<comment type="similarity">
    <text evidence="4">Belongs to the SIMIBI class G3E GTPase family. ZNG1 subfamily.</text>
</comment>
<keyword evidence="1" id="KW-0547">Nucleotide-binding</keyword>
<dbReference type="Gene3D" id="3.40.50.300">
    <property type="entry name" value="P-loop containing nucleotide triphosphate hydrolases"/>
    <property type="match status" value="1"/>
</dbReference>
<dbReference type="RefSeq" id="WP_074933454.1">
    <property type="nucleotide sequence ID" value="NZ_FORI01000012.1"/>
</dbReference>
<dbReference type="AlphaFoldDB" id="A0A1I3N524"/>
<evidence type="ECO:0000313" key="10">
    <source>
        <dbReference type="Proteomes" id="UP000182737"/>
    </source>
</evidence>
<dbReference type="CDD" id="cd03112">
    <property type="entry name" value="CobW-like"/>
    <property type="match status" value="1"/>
</dbReference>
<gene>
    <name evidence="9" type="ORF">SAMN04487775_11241</name>
</gene>
<dbReference type="GO" id="GO:0016787">
    <property type="term" value="F:hydrolase activity"/>
    <property type="evidence" value="ECO:0007669"/>
    <property type="project" value="UniProtKB-KW"/>
</dbReference>
<reference evidence="10" key="1">
    <citation type="submission" date="2016-10" db="EMBL/GenBank/DDBJ databases">
        <authorList>
            <person name="Varghese N."/>
            <person name="Submissions S."/>
        </authorList>
    </citation>
    <scope>NUCLEOTIDE SEQUENCE [LARGE SCALE GENOMIC DNA]</scope>
    <source>
        <strain evidence="10">XBD1002</strain>
    </source>
</reference>
<evidence type="ECO:0000256" key="6">
    <source>
        <dbReference type="ARBA" id="ARBA00049117"/>
    </source>
</evidence>
<feature type="domain" description="CobW C-terminal" evidence="8">
    <location>
        <begin position="305"/>
        <end position="420"/>
    </location>
</feature>
<evidence type="ECO:0000256" key="7">
    <source>
        <dbReference type="SAM" id="MobiDB-lite"/>
    </source>
</evidence>
<evidence type="ECO:0000313" key="9">
    <source>
        <dbReference type="EMBL" id="SFJ04403.1"/>
    </source>
</evidence>
<evidence type="ECO:0000256" key="1">
    <source>
        <dbReference type="ARBA" id="ARBA00022741"/>
    </source>
</evidence>
<dbReference type="GO" id="GO:0000166">
    <property type="term" value="F:nucleotide binding"/>
    <property type="evidence" value="ECO:0007669"/>
    <property type="project" value="UniProtKB-KW"/>
</dbReference>
<keyword evidence="2" id="KW-0378">Hydrolase</keyword>
<comment type="catalytic activity">
    <reaction evidence="6">
        <text>GTP + H2O = GDP + phosphate + H(+)</text>
        <dbReference type="Rhea" id="RHEA:19669"/>
        <dbReference type="ChEBI" id="CHEBI:15377"/>
        <dbReference type="ChEBI" id="CHEBI:15378"/>
        <dbReference type="ChEBI" id="CHEBI:37565"/>
        <dbReference type="ChEBI" id="CHEBI:43474"/>
        <dbReference type="ChEBI" id="CHEBI:58189"/>
    </reaction>
    <physiologicalReaction direction="left-to-right" evidence="6">
        <dbReference type="Rhea" id="RHEA:19670"/>
    </physiologicalReaction>
</comment>
<dbReference type="SUPFAM" id="SSF90002">
    <property type="entry name" value="Hypothetical protein YjiA, C-terminal domain"/>
    <property type="match status" value="1"/>
</dbReference>
<feature type="region of interest" description="Disordered" evidence="7">
    <location>
        <begin position="233"/>
        <end position="301"/>
    </location>
</feature>
<evidence type="ECO:0000256" key="4">
    <source>
        <dbReference type="ARBA" id="ARBA00034320"/>
    </source>
</evidence>
<dbReference type="InterPro" id="IPR011629">
    <property type="entry name" value="CobW-like_C"/>
</dbReference>
<comment type="function">
    <text evidence="5">Zinc chaperone that directly transfers zinc cofactor to target proteins, thereby activating them. Zinc is transferred from the CXCC motif in the GTPase domain to the zinc binding site in target proteins in a process requiring GTP hydrolysis.</text>
</comment>
<accession>A0A1I3N524</accession>
<dbReference type="SUPFAM" id="SSF52540">
    <property type="entry name" value="P-loop containing nucleoside triphosphate hydrolases"/>
    <property type="match status" value="1"/>
</dbReference>
<evidence type="ECO:0000256" key="5">
    <source>
        <dbReference type="ARBA" id="ARBA00045658"/>
    </source>
</evidence>
<sequence>MANKKIPITLLCGYLGAGKTTLLNRVLTNQKGYKVAVIVNDIGEVNVDERLISKEAKIEDSSSLVPLTNGCICCTLKSDMVNQIENLMKTGKFDYIMIEASGVCEPMPIAQAIETIEIGKLDNVVGVVDASRLVDEFDEGKALLKEGIDEEDIESLLIQQIEFCSTLIVNKRDLVTDEQMKMVRAVINKIQPTVKVIETTRCDVPVEEIIGTDRFDFETVYASAGWVKALEEHDAEADDDDDDHDEHEHHHDHDEDDHEHGEHHHHDDDDDDDDDDHDHEGHDHHGHHHHHEHKHEGESEDEYGIGSFVYYRRRPFNRQKLDEFASKWPRNIIRSKGVIWFSDEDDMAYVLETSGRQIQAGYSGNWLASCPPAEQQKVLAEEPEMKKDWDEKVGDRMIKMVIIGRHLNKEEICKNLDACLD</sequence>
<dbReference type="PANTHER" id="PTHR43603:SF1">
    <property type="entry name" value="ZINC-REGULATED GTPASE METALLOPROTEIN ACTIVATOR 1"/>
    <property type="match status" value="1"/>
</dbReference>
<dbReference type="Proteomes" id="UP000182737">
    <property type="component" value="Unassembled WGS sequence"/>
</dbReference>
<keyword evidence="10" id="KW-1185">Reference proteome</keyword>
<feature type="compositionally biased region" description="Basic residues" evidence="7">
    <location>
        <begin position="284"/>
        <end position="293"/>
    </location>
</feature>
<dbReference type="Pfam" id="PF07683">
    <property type="entry name" value="CobW_C"/>
    <property type="match status" value="1"/>
</dbReference>
<dbReference type="InterPro" id="IPR027417">
    <property type="entry name" value="P-loop_NTPase"/>
</dbReference>
<dbReference type="InterPro" id="IPR036627">
    <property type="entry name" value="CobW-likC_sf"/>
</dbReference>
<dbReference type="OrthoDB" id="9808822at2"/>
<dbReference type="InterPro" id="IPR003495">
    <property type="entry name" value="CobW/HypB/UreG_nucleotide-bd"/>
</dbReference>